<evidence type="ECO:0000313" key="6">
    <source>
        <dbReference type="Proteomes" id="UP001501692"/>
    </source>
</evidence>
<evidence type="ECO:0000256" key="3">
    <source>
        <dbReference type="ARBA" id="ARBA00022898"/>
    </source>
</evidence>
<gene>
    <name evidence="5" type="ORF">GCM10023315_28260</name>
</gene>
<dbReference type="InterPro" id="IPR015424">
    <property type="entry name" value="PyrdxlP-dep_Trfase"/>
</dbReference>
<dbReference type="InterPro" id="IPR015422">
    <property type="entry name" value="PyrdxlP-dep_Trfase_small"/>
</dbReference>
<dbReference type="PROSITE" id="PS00868">
    <property type="entry name" value="CYS_MET_METAB_PP"/>
    <property type="match status" value="1"/>
</dbReference>
<dbReference type="Gene3D" id="3.40.640.10">
    <property type="entry name" value="Type I PLP-dependent aspartate aminotransferase-like (Major domain)"/>
    <property type="match status" value="1"/>
</dbReference>
<comment type="cofactor">
    <cofactor evidence="1 4">
        <name>pyridoxal 5'-phosphate</name>
        <dbReference type="ChEBI" id="CHEBI:597326"/>
    </cofactor>
</comment>
<dbReference type="PANTHER" id="PTHR11808">
    <property type="entry name" value="TRANS-SULFURATION ENZYME FAMILY MEMBER"/>
    <property type="match status" value="1"/>
</dbReference>
<evidence type="ECO:0000256" key="4">
    <source>
        <dbReference type="RuleBase" id="RU362118"/>
    </source>
</evidence>
<sequence length="374" mass="41578">MKFETLAIKSLENNLTNTNAVSVPIYLSTTFIRNEDGSYNNDFLYTRSNNPNRQILENSLALLEGGKICYTFSSGMAAISAIFQSFSTGDHILLPDDVYYNVYMLTTEVFERWGLEFTIVDMSDKNEVLSAIKDNTKLIWVETPSNPQLKITDIEQISEIAKKNDILLAVDNTWSTPVLLKPLDLGADIVMHSTTKYFGGHSDVLGGCVILKENNETAQKISHIQSLSGGVPSPFDCWLISRGIQTLHLRVTAQTKTAKKLAKFLEKHPQIKKVNYPGLKSHTQFDIAKKQMKNGYGAMLSVLIKGNAETAKKITNKLKVFTTATSLGGVESLVEHRKSVEGINSNTPENLLRISVGLENVDDLIEDWKQALSN</sequence>
<evidence type="ECO:0000256" key="2">
    <source>
        <dbReference type="ARBA" id="ARBA00009077"/>
    </source>
</evidence>
<dbReference type="SUPFAM" id="SSF53383">
    <property type="entry name" value="PLP-dependent transferases"/>
    <property type="match status" value="1"/>
</dbReference>
<dbReference type="InterPro" id="IPR054542">
    <property type="entry name" value="Cys_met_metab_PP"/>
</dbReference>
<dbReference type="EMBL" id="BAABJK010000009">
    <property type="protein sequence ID" value="GAA4975855.1"/>
    <property type="molecule type" value="Genomic_DNA"/>
</dbReference>
<dbReference type="RefSeq" id="WP_345170033.1">
    <property type="nucleotide sequence ID" value="NZ_BAABJK010000009.1"/>
</dbReference>
<comment type="caution">
    <text evidence="5">The sequence shown here is derived from an EMBL/GenBank/DDBJ whole genome shotgun (WGS) entry which is preliminary data.</text>
</comment>
<evidence type="ECO:0000256" key="1">
    <source>
        <dbReference type="ARBA" id="ARBA00001933"/>
    </source>
</evidence>
<dbReference type="InterPro" id="IPR000277">
    <property type="entry name" value="Cys/Met-Metab_PyrdxlP-dep_enz"/>
</dbReference>
<dbReference type="Proteomes" id="UP001501692">
    <property type="component" value="Unassembled WGS sequence"/>
</dbReference>
<evidence type="ECO:0000313" key="5">
    <source>
        <dbReference type="EMBL" id="GAA4975855.1"/>
    </source>
</evidence>
<protein>
    <submittedName>
        <fullName evidence="5">Cystathionine gamma-synthase</fullName>
    </submittedName>
</protein>
<name>A0ABP9HQF7_9FLAO</name>
<dbReference type="InterPro" id="IPR015421">
    <property type="entry name" value="PyrdxlP-dep_Trfase_major"/>
</dbReference>
<reference evidence="6" key="1">
    <citation type="journal article" date="2019" name="Int. J. Syst. Evol. Microbiol.">
        <title>The Global Catalogue of Microorganisms (GCM) 10K type strain sequencing project: providing services to taxonomists for standard genome sequencing and annotation.</title>
        <authorList>
            <consortium name="The Broad Institute Genomics Platform"/>
            <consortium name="The Broad Institute Genome Sequencing Center for Infectious Disease"/>
            <person name="Wu L."/>
            <person name="Ma J."/>
        </authorList>
    </citation>
    <scope>NUCLEOTIDE SEQUENCE [LARGE SCALE GENOMIC DNA]</scope>
    <source>
        <strain evidence="6">JCM 18287</strain>
    </source>
</reference>
<dbReference type="Pfam" id="PF01053">
    <property type="entry name" value="Cys_Met_Meta_PP"/>
    <property type="match status" value="1"/>
</dbReference>
<proteinExistence type="inferred from homology"/>
<dbReference type="CDD" id="cd00614">
    <property type="entry name" value="CGS_like"/>
    <property type="match status" value="1"/>
</dbReference>
<keyword evidence="6" id="KW-1185">Reference proteome</keyword>
<comment type="similarity">
    <text evidence="2 4">Belongs to the trans-sulfuration enzymes family.</text>
</comment>
<dbReference type="PANTHER" id="PTHR11808:SF15">
    <property type="entry name" value="CYSTATHIONINE GAMMA-LYASE"/>
    <property type="match status" value="1"/>
</dbReference>
<accession>A0ABP9HQF7</accession>
<dbReference type="PIRSF" id="PIRSF001434">
    <property type="entry name" value="CGS"/>
    <property type="match status" value="1"/>
</dbReference>
<dbReference type="Gene3D" id="3.90.1150.10">
    <property type="entry name" value="Aspartate Aminotransferase, domain 1"/>
    <property type="match status" value="1"/>
</dbReference>
<organism evidence="5 6">
    <name type="scientific">Algibacter aquimarinus</name>
    <dbReference type="NCBI Taxonomy" id="1136748"/>
    <lineage>
        <taxon>Bacteria</taxon>
        <taxon>Pseudomonadati</taxon>
        <taxon>Bacteroidota</taxon>
        <taxon>Flavobacteriia</taxon>
        <taxon>Flavobacteriales</taxon>
        <taxon>Flavobacteriaceae</taxon>
        <taxon>Algibacter</taxon>
    </lineage>
</organism>
<keyword evidence="3 4" id="KW-0663">Pyridoxal phosphate</keyword>